<feature type="signal peptide" evidence="2">
    <location>
        <begin position="1"/>
        <end position="19"/>
    </location>
</feature>
<evidence type="ECO:0000256" key="2">
    <source>
        <dbReference type="SAM" id="SignalP"/>
    </source>
</evidence>
<dbReference type="Proteomes" id="UP000318946">
    <property type="component" value="Chromosome"/>
</dbReference>
<dbReference type="SUPFAM" id="SSF56935">
    <property type="entry name" value="Porins"/>
    <property type="match status" value="1"/>
</dbReference>
<evidence type="ECO:0000313" key="4">
    <source>
        <dbReference type="EMBL" id="BBL05150.1"/>
    </source>
</evidence>
<dbReference type="GO" id="GO:0044718">
    <property type="term" value="P:siderophore transmembrane transport"/>
    <property type="evidence" value="ECO:0007669"/>
    <property type="project" value="TreeGrafter"/>
</dbReference>
<dbReference type="GO" id="GO:0009279">
    <property type="term" value="C:cell outer membrane"/>
    <property type="evidence" value="ECO:0007669"/>
    <property type="project" value="TreeGrafter"/>
</dbReference>
<dbReference type="GO" id="GO:0015344">
    <property type="term" value="F:siderophore uptake transmembrane transporter activity"/>
    <property type="evidence" value="ECO:0007669"/>
    <property type="project" value="TreeGrafter"/>
</dbReference>
<feature type="chain" id="PRO_5021419123" evidence="2">
    <location>
        <begin position="20"/>
        <end position="929"/>
    </location>
</feature>
<protein>
    <submittedName>
        <fullName evidence="4">Collagen-binding protein</fullName>
    </submittedName>
</protein>
<dbReference type="KEGG" id="acou:A5CBH24_24630"/>
<reference evidence="5" key="1">
    <citation type="submission" date="2019-06" db="EMBL/GenBank/DDBJ databases">
        <title>Alistipes onderdonkii subsp. vulgaris subsp. nov., Alistipes dispar sp. nov. and Alistipes communis sp. nov., isolated from human faeces, and creation of Alistipes onderdonkii subsp. onderdonkii subsp. nov.</title>
        <authorList>
            <person name="Sakamoto M."/>
            <person name="Ikeyama N."/>
            <person name="Ogata Y."/>
            <person name="Suda W."/>
            <person name="Iino T."/>
            <person name="Hattori M."/>
            <person name="Ohkuma M."/>
        </authorList>
    </citation>
    <scope>NUCLEOTIDE SEQUENCE [LARGE SCALE GENOMIC DNA]</scope>
    <source>
        <strain evidence="5">5CBH24</strain>
    </source>
</reference>
<evidence type="ECO:0000259" key="3">
    <source>
        <dbReference type="Pfam" id="PF07715"/>
    </source>
</evidence>
<dbReference type="RefSeq" id="WP_244611580.1">
    <property type="nucleotide sequence ID" value="NZ_AP019735.1"/>
</dbReference>
<keyword evidence="1 2" id="KW-0732">Signal</keyword>
<keyword evidence="5" id="KW-1185">Reference proteome</keyword>
<dbReference type="EMBL" id="AP019735">
    <property type="protein sequence ID" value="BBL05150.1"/>
    <property type="molecule type" value="Genomic_DNA"/>
</dbReference>
<dbReference type="Gene3D" id="2.170.130.10">
    <property type="entry name" value="TonB-dependent receptor, plug domain"/>
    <property type="match status" value="1"/>
</dbReference>
<feature type="domain" description="TonB-dependent receptor plug" evidence="3">
    <location>
        <begin position="124"/>
        <end position="250"/>
    </location>
</feature>
<gene>
    <name evidence="4" type="ORF">A5CBH24_24630</name>
</gene>
<evidence type="ECO:0000313" key="5">
    <source>
        <dbReference type="Proteomes" id="UP000318946"/>
    </source>
</evidence>
<accession>A0A4Y1WVX7</accession>
<organism evidence="4 5">
    <name type="scientific">Alistipes communis</name>
    <dbReference type="NCBI Taxonomy" id="2585118"/>
    <lineage>
        <taxon>Bacteria</taxon>
        <taxon>Pseudomonadati</taxon>
        <taxon>Bacteroidota</taxon>
        <taxon>Bacteroidia</taxon>
        <taxon>Bacteroidales</taxon>
        <taxon>Rikenellaceae</taxon>
        <taxon>Alistipes</taxon>
    </lineage>
</organism>
<dbReference type="AlphaFoldDB" id="A0A4Y1WVX7"/>
<evidence type="ECO:0000256" key="1">
    <source>
        <dbReference type="ARBA" id="ARBA00022729"/>
    </source>
</evidence>
<dbReference type="InterPro" id="IPR037066">
    <property type="entry name" value="Plug_dom_sf"/>
</dbReference>
<dbReference type="Pfam" id="PF07715">
    <property type="entry name" value="Plug"/>
    <property type="match status" value="1"/>
</dbReference>
<dbReference type="PANTHER" id="PTHR30069:SF29">
    <property type="entry name" value="HEMOGLOBIN AND HEMOGLOBIN-HAPTOGLOBIN-BINDING PROTEIN 1-RELATED"/>
    <property type="match status" value="1"/>
</dbReference>
<dbReference type="PANTHER" id="PTHR30069">
    <property type="entry name" value="TONB-DEPENDENT OUTER MEMBRANE RECEPTOR"/>
    <property type="match status" value="1"/>
</dbReference>
<sequence>MKPYTLLLLGLLLASAAEAQTTDEARLEVTVTDAASGEALGYAVCSLRPKEGTGKERAAAADARGVCLLEGLKPGRFELRLLYMGHVFLQGELQLPAGLTRRRIRLDIDPVAIGEVLVTAAESKGPTSSSKIGREAIAHIQPSSIADLMELIPGGRATDPSFGAPQEIRLREADPSSSANYATSALGTQIQVDGIPISNDANLQYSTSYGSIQEYANVNRGVDTRAISTDDIESVEIVRGIPSVEYGDLTSGLVKVKRREGGRDLTARFKADMSSKLFSVGKGFERKGGGDAERTTLNINADYLTAASDPRNPRQSYQRLTGSVRFGRHWQGSAYRYSAGGSLDYTGSFDNKKSDQDLDNGLGGPVERYKSNYNRTQFAATFAVEARHRQFFHSLDLTASFSAEFDRIDRWRFVETGSDFAKTWGTEPGEYDAVIIPASYDATLLVDGKPFYGYAKAVATFNADTERSRNTLRVGADWSMDKNYGRGLVFDVARPFSPQMDSRPRAYDAIPALHKLSFFLEDATTLALGDFRVEATGGVRAASMFNLGRRYTIQGKFYFDPRANVVVALPRFHVAGRNLTLRLGGGVGWHTKFPTMDSLYPDTEYFDFTQLNYWPANPALRRINLRLYTLDPTNYDLRAARNFKWEVRLDADWNDNQLSVTYFREDMTSGFRTTSDYRSFTFRDYDETAIDMEQLDGPPSLDGIPYTEETRLGGYSRSTNGSRTEKSGIEFAFTSQRIRAIATRVTVTGAYFRTNYSNMHPEYLLPTSAPGGQTYPYVGYYFSTDGYLREMCNTNFLLDTQIPRLKLILSTSFQCMWFLGSRNTPVSAWPISYLDEDLVSHPFTAESAADGLLSALVRDSDPTLWRYVTTPFSMNVNLKITKKLYRDKMAVALFVNKLLDYTPDYHTSDGRHIRREVTPYFGMELNIKL</sequence>
<dbReference type="InterPro" id="IPR012910">
    <property type="entry name" value="Plug_dom"/>
</dbReference>
<proteinExistence type="predicted"/>
<keyword evidence="4" id="KW-0176">Collagen</keyword>
<name>A0A4Y1WVX7_9BACT</name>
<dbReference type="GeneID" id="78343178"/>
<dbReference type="InterPro" id="IPR039426">
    <property type="entry name" value="TonB-dep_rcpt-like"/>
</dbReference>